<evidence type="ECO:0000313" key="2">
    <source>
        <dbReference type="EMBL" id="KAJ8298534.1"/>
    </source>
</evidence>
<organism evidence="2 3">
    <name type="scientific">Tegillarca granosa</name>
    <name type="common">Malaysian cockle</name>
    <name type="synonym">Anadara granosa</name>
    <dbReference type="NCBI Taxonomy" id="220873"/>
    <lineage>
        <taxon>Eukaryota</taxon>
        <taxon>Metazoa</taxon>
        <taxon>Spiralia</taxon>
        <taxon>Lophotrochozoa</taxon>
        <taxon>Mollusca</taxon>
        <taxon>Bivalvia</taxon>
        <taxon>Autobranchia</taxon>
        <taxon>Pteriomorphia</taxon>
        <taxon>Arcoida</taxon>
        <taxon>Arcoidea</taxon>
        <taxon>Arcidae</taxon>
        <taxon>Tegillarca</taxon>
    </lineage>
</organism>
<name>A0ABQ9DZ07_TEGGR</name>
<dbReference type="EMBL" id="JARBDR010000923">
    <property type="protein sequence ID" value="KAJ8298534.1"/>
    <property type="molecule type" value="Genomic_DNA"/>
</dbReference>
<keyword evidence="1" id="KW-1133">Transmembrane helix</keyword>
<comment type="caution">
    <text evidence="2">The sequence shown here is derived from an EMBL/GenBank/DDBJ whole genome shotgun (WGS) entry which is preliminary data.</text>
</comment>
<keyword evidence="3" id="KW-1185">Reference proteome</keyword>
<keyword evidence="1" id="KW-0812">Transmembrane</keyword>
<keyword evidence="1" id="KW-0472">Membrane</keyword>
<dbReference type="Proteomes" id="UP001217089">
    <property type="component" value="Unassembled WGS sequence"/>
</dbReference>
<evidence type="ECO:0000256" key="1">
    <source>
        <dbReference type="SAM" id="Phobius"/>
    </source>
</evidence>
<evidence type="ECO:0000313" key="3">
    <source>
        <dbReference type="Proteomes" id="UP001217089"/>
    </source>
</evidence>
<gene>
    <name evidence="2" type="ORF">KUTeg_025065</name>
</gene>
<reference evidence="2 3" key="1">
    <citation type="submission" date="2022-12" db="EMBL/GenBank/DDBJ databases">
        <title>Chromosome-level genome of Tegillarca granosa.</title>
        <authorList>
            <person name="Kim J."/>
        </authorList>
    </citation>
    <scope>NUCLEOTIDE SEQUENCE [LARGE SCALE GENOMIC DNA]</scope>
    <source>
        <strain evidence="2">Teg-2019</strain>
        <tissue evidence="2">Adductor muscle</tissue>
    </source>
</reference>
<proteinExistence type="predicted"/>
<evidence type="ECO:0008006" key="4">
    <source>
        <dbReference type="Google" id="ProtNLM"/>
    </source>
</evidence>
<protein>
    <recommendedName>
        <fullName evidence="4">Chitin-binding type-1 domain-containing protein</fullName>
    </recommendedName>
</protein>
<sequence length="243" mass="28145">MQVLRYVLFIVAFDFFYTFSKLLCDIIYNLLSSNKQDFKEFFRSIPDNNIISIYENLPTREIIQVPNLYNKNTNYSKAKTKRKGWKVITVCNYHETGMNIKVHLHIWSIKKILPNTVISPRSTFKTRSTVQIISKDEKEETKKHCIYFDALVEHCNIKDKNTHSKNTKSAENCFLGSCRENGQCGQYQTGCDTTSALCGKGKDTVLKKIKTSPYLKEPLKQKFFFYKCSSKEVVRAGTEAKLP</sequence>
<feature type="transmembrane region" description="Helical" evidence="1">
    <location>
        <begin position="6"/>
        <end position="31"/>
    </location>
</feature>
<accession>A0ABQ9DZ07</accession>